<dbReference type="GO" id="GO:0000287">
    <property type="term" value="F:magnesium ion binding"/>
    <property type="evidence" value="ECO:0007669"/>
    <property type="project" value="TreeGrafter"/>
</dbReference>
<keyword evidence="1" id="KW-0614">Plasmid</keyword>
<dbReference type="GO" id="GO:0005829">
    <property type="term" value="C:cytosol"/>
    <property type="evidence" value="ECO:0007669"/>
    <property type="project" value="TreeGrafter"/>
</dbReference>
<dbReference type="PANTHER" id="PTHR10000">
    <property type="entry name" value="PHOSPHOSERINE PHOSPHATASE"/>
    <property type="match status" value="1"/>
</dbReference>
<dbReference type="PANTHER" id="PTHR10000:SF8">
    <property type="entry name" value="HAD SUPERFAMILY HYDROLASE-LIKE, TYPE 3"/>
    <property type="match status" value="1"/>
</dbReference>
<sequence>MSSPEEIRLLVSDIDGTLVRDDKSLSDVNRDAILTLAAEGVATTLISSRPPRGILQLAATLHLSGPFAAFNGGTLRWFRLVGQVCG</sequence>
<proteinExistence type="predicted"/>
<dbReference type="InterPro" id="IPR036412">
    <property type="entry name" value="HAD-like_sf"/>
</dbReference>
<evidence type="ECO:0000313" key="1">
    <source>
        <dbReference type="EMBL" id="AJW29255.1"/>
    </source>
</evidence>
<reference evidence="1" key="1">
    <citation type="submission" date="2014-06" db="EMBL/GenBank/DDBJ databases">
        <title>Molecular and ecological studies on carbamate pesticide degrading bacteria isolated from agricultural soils.</title>
        <authorList>
            <person name="Kim D.-U."/>
            <person name="Ka J.-O."/>
        </authorList>
    </citation>
    <scope>NUCLEOTIDE SEQUENCE</scope>
    <source>
        <strain evidence="1">NS2</strain>
        <plasmid evidence="1">201</plasmid>
    </source>
</reference>
<keyword evidence="1" id="KW-0378">Hydrolase</keyword>
<accession>A0A0D4ZYZ7</accession>
<organism evidence="1">
    <name type="scientific">Sphingomonas sp. NS2</name>
    <dbReference type="NCBI Taxonomy" id="908605"/>
    <lineage>
        <taxon>Bacteria</taxon>
        <taxon>Pseudomonadati</taxon>
        <taxon>Pseudomonadota</taxon>
        <taxon>Alphaproteobacteria</taxon>
        <taxon>Sphingomonadales</taxon>
        <taxon>Sphingomonadaceae</taxon>
        <taxon>Sphingomonas</taxon>
    </lineage>
</organism>
<dbReference type="AlphaFoldDB" id="A0A0D4ZYZ7"/>
<geneLocation type="plasmid" evidence="1">
    <name>201</name>
</geneLocation>
<gene>
    <name evidence="1" type="ORF">plasmid201_067</name>
</gene>
<dbReference type="InterPro" id="IPR023214">
    <property type="entry name" value="HAD_sf"/>
</dbReference>
<dbReference type="Pfam" id="PF08282">
    <property type="entry name" value="Hydrolase_3"/>
    <property type="match status" value="1"/>
</dbReference>
<protein>
    <submittedName>
        <fullName evidence="1">Cof-like hydrolase family protein</fullName>
    </submittedName>
</protein>
<dbReference type="SUPFAM" id="SSF56784">
    <property type="entry name" value="HAD-like"/>
    <property type="match status" value="1"/>
</dbReference>
<dbReference type="GO" id="GO:0016791">
    <property type="term" value="F:phosphatase activity"/>
    <property type="evidence" value="ECO:0007669"/>
    <property type="project" value="UniProtKB-ARBA"/>
</dbReference>
<name>A0A0D4ZYZ7_9SPHN</name>
<dbReference type="EMBL" id="KM017070">
    <property type="protein sequence ID" value="AJW29255.1"/>
    <property type="molecule type" value="Genomic_DNA"/>
</dbReference>
<dbReference type="Gene3D" id="3.40.50.1000">
    <property type="entry name" value="HAD superfamily/HAD-like"/>
    <property type="match status" value="1"/>
</dbReference>